<evidence type="ECO:0000313" key="1">
    <source>
        <dbReference type="EMBL" id="MFD2116714.1"/>
    </source>
</evidence>
<name>A0ABW4YMG4_9BACL</name>
<protein>
    <submittedName>
        <fullName evidence="1">Pyrimidine dimer DNA glycosylase/endonuclease V</fullName>
    </submittedName>
</protein>
<keyword evidence="2" id="KW-1185">Reference proteome</keyword>
<dbReference type="Proteomes" id="UP001597362">
    <property type="component" value="Unassembled WGS sequence"/>
</dbReference>
<dbReference type="Pfam" id="PF03013">
    <property type="entry name" value="Pyr_excise"/>
    <property type="match status" value="1"/>
</dbReference>
<dbReference type="RefSeq" id="WP_377773188.1">
    <property type="nucleotide sequence ID" value="NZ_JBHUHO010000032.1"/>
</dbReference>
<proteinExistence type="predicted"/>
<evidence type="ECO:0000313" key="2">
    <source>
        <dbReference type="Proteomes" id="UP001597362"/>
    </source>
</evidence>
<organism evidence="1 2">
    <name type="scientific">Paenibacillus yanchengensis</name>
    <dbReference type="NCBI Taxonomy" id="2035833"/>
    <lineage>
        <taxon>Bacteria</taxon>
        <taxon>Bacillati</taxon>
        <taxon>Bacillota</taxon>
        <taxon>Bacilli</taxon>
        <taxon>Bacillales</taxon>
        <taxon>Paenibacillaceae</taxon>
        <taxon>Paenibacillus</taxon>
    </lineage>
</organism>
<accession>A0ABW4YMG4</accession>
<dbReference type="EMBL" id="JBHUHO010000032">
    <property type="protein sequence ID" value="MFD2116714.1"/>
    <property type="molecule type" value="Genomic_DNA"/>
</dbReference>
<sequence>MRIWHQSLIQHLPSVKDFKGSSNQLGGQHTEIRMILAMIKRRGKVNHSVVNYVNDHPLSYLYAYGLLIIDEMKQRGFQVSTTIEEEYRQDSDALTIYNQALLGTIIYPEHNDLYLQECLLNLKNKGIVIKYPLFPHQMD</sequence>
<reference evidence="2" key="1">
    <citation type="journal article" date="2019" name="Int. J. Syst. Evol. Microbiol.">
        <title>The Global Catalogue of Microorganisms (GCM) 10K type strain sequencing project: providing services to taxonomists for standard genome sequencing and annotation.</title>
        <authorList>
            <consortium name="The Broad Institute Genomics Platform"/>
            <consortium name="The Broad Institute Genome Sequencing Center for Infectious Disease"/>
            <person name="Wu L."/>
            <person name="Ma J."/>
        </authorList>
    </citation>
    <scope>NUCLEOTIDE SEQUENCE [LARGE SCALE GENOMIC DNA]</scope>
    <source>
        <strain evidence="2">GH52</strain>
    </source>
</reference>
<comment type="caution">
    <text evidence="1">The sequence shown here is derived from an EMBL/GenBank/DDBJ whole genome shotgun (WGS) entry which is preliminary data.</text>
</comment>
<dbReference type="InterPro" id="IPR004260">
    <property type="entry name" value="Pyr-dimer_DNA_glycosylase"/>
</dbReference>
<gene>
    <name evidence="1" type="ORF">ACFSJH_13380</name>
</gene>